<evidence type="ECO:0000313" key="19">
    <source>
        <dbReference type="EMBL" id="MBW4547983.1"/>
    </source>
</evidence>
<dbReference type="InterPro" id="IPR019554">
    <property type="entry name" value="Soluble_ligand-bd"/>
</dbReference>
<dbReference type="InterPro" id="IPR054765">
    <property type="entry name" value="SLBB_dom"/>
</dbReference>
<evidence type="ECO:0000256" key="12">
    <source>
        <dbReference type="ARBA" id="ARBA00023139"/>
    </source>
</evidence>
<evidence type="ECO:0000256" key="4">
    <source>
        <dbReference type="ARBA" id="ARBA00022452"/>
    </source>
</evidence>
<evidence type="ECO:0000256" key="7">
    <source>
        <dbReference type="ARBA" id="ARBA00022729"/>
    </source>
</evidence>
<evidence type="ECO:0000256" key="8">
    <source>
        <dbReference type="ARBA" id="ARBA00023047"/>
    </source>
</evidence>
<keyword evidence="6" id="KW-0812">Transmembrane</keyword>
<dbReference type="Pfam" id="PF02563">
    <property type="entry name" value="Poly_export"/>
    <property type="match status" value="1"/>
</dbReference>
<protein>
    <submittedName>
        <fullName evidence="19">SLBB domain-containing protein</fullName>
    </submittedName>
</protein>
<dbReference type="EMBL" id="JAHHIF010000052">
    <property type="protein sequence ID" value="MBW4547983.1"/>
    <property type="molecule type" value="Genomic_DNA"/>
</dbReference>
<feature type="domain" description="Polysaccharide export protein N-terminal" evidence="16">
    <location>
        <begin position="53"/>
        <end position="127"/>
    </location>
</feature>
<evidence type="ECO:0000256" key="9">
    <source>
        <dbReference type="ARBA" id="ARBA00023065"/>
    </source>
</evidence>
<dbReference type="Pfam" id="PF22461">
    <property type="entry name" value="SLBB_2"/>
    <property type="match status" value="1"/>
</dbReference>
<dbReference type="InterPro" id="IPR003715">
    <property type="entry name" value="Poly_export_N"/>
</dbReference>
<evidence type="ECO:0000256" key="15">
    <source>
        <dbReference type="SAM" id="SignalP"/>
    </source>
</evidence>
<keyword evidence="5" id="KW-0762">Sugar transport</keyword>
<dbReference type="GO" id="GO:0015288">
    <property type="term" value="F:porin activity"/>
    <property type="evidence" value="ECO:0007669"/>
    <property type="project" value="UniProtKB-KW"/>
</dbReference>
<evidence type="ECO:0000256" key="10">
    <source>
        <dbReference type="ARBA" id="ARBA00023114"/>
    </source>
</evidence>
<evidence type="ECO:0000256" key="14">
    <source>
        <dbReference type="ARBA" id="ARBA00023288"/>
    </source>
</evidence>
<keyword evidence="11" id="KW-0472">Membrane</keyword>
<keyword evidence="8" id="KW-0625">Polysaccharide transport</keyword>
<dbReference type="PANTHER" id="PTHR33619">
    <property type="entry name" value="POLYSACCHARIDE EXPORT PROTEIN GFCE-RELATED"/>
    <property type="match status" value="1"/>
</dbReference>
<dbReference type="GO" id="GO:0006811">
    <property type="term" value="P:monoatomic ion transport"/>
    <property type="evidence" value="ECO:0007669"/>
    <property type="project" value="UniProtKB-KW"/>
</dbReference>
<evidence type="ECO:0000259" key="18">
    <source>
        <dbReference type="Pfam" id="PF22461"/>
    </source>
</evidence>
<dbReference type="GO" id="GO:0009279">
    <property type="term" value="C:cell outer membrane"/>
    <property type="evidence" value="ECO:0007669"/>
    <property type="project" value="UniProtKB-SubCell"/>
</dbReference>
<evidence type="ECO:0000256" key="11">
    <source>
        <dbReference type="ARBA" id="ARBA00023136"/>
    </source>
</evidence>
<reference evidence="19" key="2">
    <citation type="journal article" date="2022" name="Microbiol. Resour. Announc.">
        <title>Metagenome Sequencing to Explore Phylogenomics of Terrestrial Cyanobacteria.</title>
        <authorList>
            <person name="Ward R.D."/>
            <person name="Stajich J.E."/>
            <person name="Johansen J.R."/>
            <person name="Huntemann M."/>
            <person name="Clum A."/>
            <person name="Foster B."/>
            <person name="Foster B."/>
            <person name="Roux S."/>
            <person name="Palaniappan K."/>
            <person name="Varghese N."/>
            <person name="Mukherjee S."/>
            <person name="Reddy T.B.K."/>
            <person name="Daum C."/>
            <person name="Copeland A."/>
            <person name="Chen I.A."/>
            <person name="Ivanova N.N."/>
            <person name="Kyrpides N.C."/>
            <person name="Shapiro N."/>
            <person name="Eloe-Fadrosh E.A."/>
            <person name="Pietrasiak N."/>
        </authorList>
    </citation>
    <scope>NUCLEOTIDE SEQUENCE</scope>
    <source>
        <strain evidence="19">CPER-KK1</strain>
    </source>
</reference>
<comment type="caution">
    <text evidence="19">The sequence shown here is derived from an EMBL/GenBank/DDBJ whole genome shotgun (WGS) entry which is preliminary data.</text>
</comment>
<keyword evidence="9" id="KW-0406">Ion transport</keyword>
<comment type="subcellular location">
    <subcellularLocation>
        <location evidence="1">Cell outer membrane</location>
        <topology evidence="1">Multi-pass membrane protein</topology>
    </subcellularLocation>
</comment>
<proteinExistence type="inferred from homology"/>
<evidence type="ECO:0000256" key="3">
    <source>
        <dbReference type="ARBA" id="ARBA00022448"/>
    </source>
</evidence>
<feature type="chain" id="PRO_5036724960" evidence="15">
    <location>
        <begin position="34"/>
        <end position="502"/>
    </location>
</feature>
<evidence type="ECO:0000259" key="17">
    <source>
        <dbReference type="Pfam" id="PF10531"/>
    </source>
</evidence>
<dbReference type="Proteomes" id="UP000753908">
    <property type="component" value="Unassembled WGS sequence"/>
</dbReference>
<dbReference type="AlphaFoldDB" id="A0A951PQU8"/>
<organism evidence="19 20">
    <name type="scientific">Symplocastrum torsivum CPER-KK1</name>
    <dbReference type="NCBI Taxonomy" id="450513"/>
    <lineage>
        <taxon>Bacteria</taxon>
        <taxon>Bacillati</taxon>
        <taxon>Cyanobacteriota</taxon>
        <taxon>Cyanophyceae</taxon>
        <taxon>Oscillatoriophycideae</taxon>
        <taxon>Oscillatoriales</taxon>
        <taxon>Microcoleaceae</taxon>
        <taxon>Symplocastrum</taxon>
    </lineage>
</organism>
<dbReference type="GO" id="GO:0046930">
    <property type="term" value="C:pore complex"/>
    <property type="evidence" value="ECO:0007669"/>
    <property type="project" value="UniProtKB-KW"/>
</dbReference>
<dbReference type="GO" id="GO:0015159">
    <property type="term" value="F:polysaccharide transmembrane transporter activity"/>
    <property type="evidence" value="ECO:0007669"/>
    <property type="project" value="InterPro"/>
</dbReference>
<evidence type="ECO:0000256" key="6">
    <source>
        <dbReference type="ARBA" id="ARBA00022692"/>
    </source>
</evidence>
<dbReference type="Pfam" id="PF10531">
    <property type="entry name" value="SLBB"/>
    <property type="match status" value="1"/>
</dbReference>
<sequence>MTSSGLRRRMNRPIASLTLLAFFAVTVATPIQAQIPGLSPGATPGATGVGSPPPATPYTLGAGDRVQVAVFDVPEYSGEYVILADGTLNLPVIGSISVRGLTLQQATDVISSQYARFVRRPLITISLIAPRPVVIAVAGEVQRPGTYSVAVGGGGAGATGGQFPTVTQAITLAGGITQSAAVRDVQIRRRTSPTTEQVYNVNLWELLQGNLAQDVALRDGDSIFIPSVGSYNAAETRQLVDSSFAPQQIEPVNIAIIGEVARPGPYSVSGGGVGTGGATGAITGSETGAVGAGGGDAGPPTVTKAIQVAGGITALANIREITITRATRTGGTRVIPINLWALLRSGDLNEDFLLQDGDTIIIPTATALDPAEASQLAEASFAPNEIVVNVIGEVEAPGAITVPPNTPLNQAVLAAGGFNPRSRRSSVDLIRLNDNGTVSKRRISVDLAQGINEEGNPTLRNNDVVVIRRNTLASVGDTLGNALNPVGSFLNILGIFRTITGD</sequence>
<keyword evidence="4" id="KW-1134">Transmembrane beta strand</keyword>
<comment type="similarity">
    <text evidence="2">Belongs to the BexD/CtrA/VexA family.</text>
</comment>
<keyword evidence="13" id="KW-0998">Cell outer membrane</keyword>
<reference evidence="19" key="1">
    <citation type="submission" date="2021-05" db="EMBL/GenBank/DDBJ databases">
        <authorList>
            <person name="Pietrasiak N."/>
            <person name="Ward R."/>
            <person name="Stajich J.E."/>
            <person name="Kurbessoian T."/>
        </authorList>
    </citation>
    <scope>NUCLEOTIDE SEQUENCE</scope>
    <source>
        <strain evidence="19">CPER-KK1</strain>
    </source>
</reference>
<accession>A0A951PQU8</accession>
<gene>
    <name evidence="19" type="ORF">KME25_26605</name>
</gene>
<dbReference type="InterPro" id="IPR049712">
    <property type="entry name" value="Poly_export"/>
</dbReference>
<keyword evidence="7 15" id="KW-0732">Signal</keyword>
<feature type="domain" description="SLBB" evidence="18">
    <location>
        <begin position="299"/>
        <end position="362"/>
    </location>
</feature>
<evidence type="ECO:0000256" key="13">
    <source>
        <dbReference type="ARBA" id="ARBA00023237"/>
    </source>
</evidence>
<dbReference type="PANTHER" id="PTHR33619:SF3">
    <property type="entry name" value="POLYSACCHARIDE EXPORT PROTEIN GFCE-RELATED"/>
    <property type="match status" value="1"/>
</dbReference>
<keyword evidence="12" id="KW-0564">Palmitate</keyword>
<keyword evidence="14" id="KW-0449">Lipoprotein</keyword>
<name>A0A951PQU8_9CYAN</name>
<evidence type="ECO:0000256" key="1">
    <source>
        <dbReference type="ARBA" id="ARBA00004571"/>
    </source>
</evidence>
<dbReference type="Gene3D" id="3.10.560.10">
    <property type="entry name" value="Outer membrane lipoprotein wza domain like"/>
    <property type="match status" value="3"/>
</dbReference>
<evidence type="ECO:0000256" key="2">
    <source>
        <dbReference type="ARBA" id="ARBA00009450"/>
    </source>
</evidence>
<evidence type="ECO:0000313" key="20">
    <source>
        <dbReference type="Proteomes" id="UP000753908"/>
    </source>
</evidence>
<dbReference type="Gene3D" id="3.30.1950.10">
    <property type="entry name" value="wza like domain"/>
    <property type="match status" value="1"/>
</dbReference>
<feature type="domain" description="Soluble ligand binding" evidence="17">
    <location>
        <begin position="387"/>
        <end position="438"/>
    </location>
</feature>
<evidence type="ECO:0000259" key="16">
    <source>
        <dbReference type="Pfam" id="PF02563"/>
    </source>
</evidence>
<keyword evidence="10" id="KW-0626">Porin</keyword>
<feature type="signal peptide" evidence="15">
    <location>
        <begin position="1"/>
        <end position="33"/>
    </location>
</feature>
<keyword evidence="3" id="KW-0813">Transport</keyword>
<evidence type="ECO:0000256" key="5">
    <source>
        <dbReference type="ARBA" id="ARBA00022597"/>
    </source>
</evidence>